<name>A0A1I3NT46_9EURY</name>
<evidence type="ECO:0000313" key="1">
    <source>
        <dbReference type="EMBL" id="SFJ12444.1"/>
    </source>
</evidence>
<dbReference type="AlphaFoldDB" id="A0A1I3NT46"/>
<accession>A0A1I3NT46</accession>
<organism evidence="1 2">
    <name type="scientific">Natronobacterium gregoryi</name>
    <dbReference type="NCBI Taxonomy" id="44930"/>
    <lineage>
        <taxon>Archaea</taxon>
        <taxon>Methanobacteriati</taxon>
        <taxon>Methanobacteriota</taxon>
        <taxon>Stenosarchaea group</taxon>
        <taxon>Halobacteria</taxon>
        <taxon>Halobacteriales</taxon>
        <taxon>Natrialbaceae</taxon>
        <taxon>Natronobacterium</taxon>
    </lineage>
</organism>
<reference evidence="1 2" key="1">
    <citation type="submission" date="2016-10" db="EMBL/GenBank/DDBJ databases">
        <authorList>
            <person name="de Groot N.N."/>
        </authorList>
    </citation>
    <scope>NUCLEOTIDE SEQUENCE [LARGE SCALE GENOMIC DNA]</scope>
    <source>
        <strain evidence="1 2">SP2</strain>
    </source>
</reference>
<protein>
    <submittedName>
        <fullName evidence="1">Transposase</fullName>
    </submittedName>
</protein>
<sequence>MIPLKTFVSERRAANLLRQVRWRDG</sequence>
<dbReference type="EMBL" id="FORO01000015">
    <property type="protein sequence ID" value="SFJ12444.1"/>
    <property type="molecule type" value="Genomic_DNA"/>
</dbReference>
<feature type="non-terminal residue" evidence="1">
    <location>
        <position position="25"/>
    </location>
</feature>
<gene>
    <name evidence="1" type="ORF">SAMN05443661_1151</name>
</gene>
<evidence type="ECO:0000313" key="2">
    <source>
        <dbReference type="Proteomes" id="UP000182829"/>
    </source>
</evidence>
<dbReference type="Proteomes" id="UP000182829">
    <property type="component" value="Unassembled WGS sequence"/>
</dbReference>
<proteinExistence type="predicted"/>